<name>A0A8T2ILX3_9PIPI</name>
<evidence type="ECO:0000313" key="3">
    <source>
        <dbReference type="Proteomes" id="UP000812440"/>
    </source>
</evidence>
<gene>
    <name evidence="2" type="ORF">GDO86_012287</name>
</gene>
<reference evidence="2" key="1">
    <citation type="thesis" date="2020" institute="ProQuest LLC" country="789 East Eisenhower Parkway, Ann Arbor, MI, USA">
        <title>Comparative Genomics and Chromosome Evolution.</title>
        <authorList>
            <person name="Mudd A.B."/>
        </authorList>
    </citation>
    <scope>NUCLEOTIDE SEQUENCE</scope>
    <source>
        <strain evidence="2">Female2</strain>
        <tissue evidence="2">Blood</tissue>
    </source>
</reference>
<accession>A0A8T2ILX3</accession>
<dbReference type="EMBL" id="JAACNH010000008">
    <property type="protein sequence ID" value="KAG8433859.1"/>
    <property type="molecule type" value="Genomic_DNA"/>
</dbReference>
<protein>
    <recommendedName>
        <fullName evidence="4">Cornifelin</fullName>
    </recommendedName>
</protein>
<proteinExistence type="inferred from homology"/>
<dbReference type="PANTHER" id="PTHR15907">
    <property type="entry name" value="DUF614 FAMILY PROTEIN-RELATED"/>
    <property type="match status" value="1"/>
</dbReference>
<dbReference type="Pfam" id="PF04749">
    <property type="entry name" value="PLAC8"/>
    <property type="match status" value="1"/>
</dbReference>
<keyword evidence="3" id="KW-1185">Reference proteome</keyword>
<dbReference type="InterPro" id="IPR006461">
    <property type="entry name" value="PLAC_motif_containing"/>
</dbReference>
<dbReference type="AlphaFoldDB" id="A0A8T2ILX3"/>
<evidence type="ECO:0008006" key="4">
    <source>
        <dbReference type="Google" id="ProtNLM"/>
    </source>
</evidence>
<evidence type="ECO:0000313" key="2">
    <source>
        <dbReference type="EMBL" id="KAG8433859.1"/>
    </source>
</evidence>
<comment type="similarity">
    <text evidence="1">Belongs to the cornifelin family.</text>
</comment>
<evidence type="ECO:0000256" key="1">
    <source>
        <dbReference type="ARBA" id="ARBA00009024"/>
    </source>
</evidence>
<dbReference type="OrthoDB" id="1045822at2759"/>
<sequence length="130" mass="14244">MQPLQLTDRSYALSPAFSIPMAYPVVNQPQGMQSYGASNSQWNSDVFDCCEDMGICLCGTFIPCILACKVASDMGECCCLPMLGSTIIAMRTGIRERYRIPGSICNDCVCLTFCGHCTICQMARELKART</sequence>
<organism evidence="2 3">
    <name type="scientific">Hymenochirus boettgeri</name>
    <name type="common">Congo dwarf clawed frog</name>
    <dbReference type="NCBI Taxonomy" id="247094"/>
    <lineage>
        <taxon>Eukaryota</taxon>
        <taxon>Metazoa</taxon>
        <taxon>Chordata</taxon>
        <taxon>Craniata</taxon>
        <taxon>Vertebrata</taxon>
        <taxon>Euteleostomi</taxon>
        <taxon>Amphibia</taxon>
        <taxon>Batrachia</taxon>
        <taxon>Anura</taxon>
        <taxon>Pipoidea</taxon>
        <taxon>Pipidae</taxon>
        <taxon>Pipinae</taxon>
        <taxon>Hymenochirus</taxon>
    </lineage>
</organism>
<dbReference type="NCBIfam" id="TIGR01571">
    <property type="entry name" value="A_thal_Cys_rich"/>
    <property type="match status" value="1"/>
</dbReference>
<comment type="caution">
    <text evidence="2">The sequence shown here is derived from an EMBL/GenBank/DDBJ whole genome shotgun (WGS) entry which is preliminary data.</text>
</comment>
<dbReference type="Proteomes" id="UP000812440">
    <property type="component" value="Chromosome 7"/>
</dbReference>